<dbReference type="Pfam" id="PF09350">
    <property type="entry name" value="DJC28_CD"/>
    <property type="match status" value="1"/>
</dbReference>
<dbReference type="AlphaFoldDB" id="A0A7T4DL09"/>
<feature type="domain" description="DnaJ homologue subfamily C member 28 conserved" evidence="2">
    <location>
        <begin position="19"/>
        <end position="86"/>
    </location>
</feature>
<gene>
    <name evidence="3" type="ORF">I6H47_08250</name>
</gene>
<sequence>MGAKEPPRRMNSLADRDAVAESAIDKAVRRGDFDNLPGMGKPLKGLHSSEDPDWWIKQKLDAEDISGVAPAAFQLRKESAVLEDTLDAFAKESDVRDYLTGFNARVREAVLDLRTGPPVFTPPRDIDAEVVSWRQRRTALRAAAEAAAADSAAAEDPAPAEEHIDPDQPGRRRPRWWRLRRKR</sequence>
<dbReference type="InterPro" id="IPR018961">
    <property type="entry name" value="DnaJ_homolog_subfam-C_membr-28"/>
</dbReference>
<feature type="compositionally biased region" description="Low complexity" evidence="1">
    <location>
        <begin position="144"/>
        <end position="157"/>
    </location>
</feature>
<accession>A0A7T4DL09</accession>
<evidence type="ECO:0000313" key="3">
    <source>
        <dbReference type="EMBL" id="QQB15876.1"/>
    </source>
</evidence>
<feature type="compositionally biased region" description="Basic and acidic residues" evidence="1">
    <location>
        <begin position="160"/>
        <end position="170"/>
    </location>
</feature>
<evidence type="ECO:0000313" key="4">
    <source>
        <dbReference type="Proteomes" id="UP000595374"/>
    </source>
</evidence>
<reference evidence="3 4" key="1">
    <citation type="submission" date="2020-12" db="EMBL/GenBank/DDBJ databases">
        <title>FDA dAtabase for Regulatory Grade micrObial Sequences (FDA-ARGOS): Supporting development and validation of Infectious Disease Dx tests.</title>
        <authorList>
            <person name="Sproer C."/>
            <person name="Gronow S."/>
            <person name="Severitt S."/>
            <person name="Schroder I."/>
            <person name="Tallon L."/>
            <person name="Sadzewicz L."/>
            <person name="Zhao X."/>
            <person name="Boylan J."/>
            <person name="Ott S."/>
            <person name="Bowen H."/>
            <person name="Vavikolanu K."/>
            <person name="Mehta A."/>
            <person name="Aluvathingal J."/>
            <person name="Nadendla S."/>
            <person name="Lowell S."/>
            <person name="Myers T."/>
            <person name="Yan Y."/>
            <person name="Sichtig H."/>
        </authorList>
    </citation>
    <scope>NUCLEOTIDE SEQUENCE [LARGE SCALE GENOMIC DNA]</scope>
    <source>
        <strain evidence="3 4">FDAARGOS_990</strain>
    </source>
</reference>
<feature type="region of interest" description="Disordered" evidence="1">
    <location>
        <begin position="144"/>
        <end position="183"/>
    </location>
</feature>
<evidence type="ECO:0000256" key="1">
    <source>
        <dbReference type="SAM" id="MobiDB-lite"/>
    </source>
</evidence>
<name>A0A7T4DL09_9MICO</name>
<feature type="compositionally biased region" description="Basic residues" evidence="1">
    <location>
        <begin position="171"/>
        <end position="183"/>
    </location>
</feature>
<dbReference type="EMBL" id="CP065989">
    <property type="protein sequence ID" value="QQB15876.1"/>
    <property type="molecule type" value="Genomic_DNA"/>
</dbReference>
<protein>
    <submittedName>
        <fullName evidence="3">DUF1992 domain-containing protein</fullName>
    </submittedName>
</protein>
<organism evidence="3 4">
    <name type="scientific">Brevibacterium casei</name>
    <dbReference type="NCBI Taxonomy" id="33889"/>
    <lineage>
        <taxon>Bacteria</taxon>
        <taxon>Bacillati</taxon>
        <taxon>Actinomycetota</taxon>
        <taxon>Actinomycetes</taxon>
        <taxon>Micrococcales</taxon>
        <taxon>Brevibacteriaceae</taxon>
        <taxon>Brevibacterium</taxon>
    </lineage>
</organism>
<dbReference type="RefSeq" id="WP_137825449.1">
    <property type="nucleotide sequence ID" value="NZ_CP065989.1"/>
</dbReference>
<proteinExistence type="predicted"/>
<evidence type="ECO:0000259" key="2">
    <source>
        <dbReference type="Pfam" id="PF09350"/>
    </source>
</evidence>
<dbReference type="Proteomes" id="UP000595374">
    <property type="component" value="Chromosome"/>
</dbReference>